<proteinExistence type="predicted"/>
<dbReference type="InterPro" id="IPR050696">
    <property type="entry name" value="FtsA/MreB"/>
</dbReference>
<comment type="caution">
    <text evidence="1">The sequence shown here is derived from an EMBL/GenBank/DDBJ whole genome shotgun (WGS) entry which is preliminary data.</text>
</comment>
<accession>A0A2H0LPB4</accession>
<name>A0A2H0LPB4_9BACT</name>
<dbReference type="InterPro" id="IPR043129">
    <property type="entry name" value="ATPase_NBD"/>
</dbReference>
<dbReference type="SUPFAM" id="SSF53067">
    <property type="entry name" value="Actin-like ATPase domain"/>
    <property type="match status" value="1"/>
</dbReference>
<evidence type="ECO:0000313" key="2">
    <source>
        <dbReference type="Proteomes" id="UP000230859"/>
    </source>
</evidence>
<protein>
    <recommendedName>
        <fullName evidence="3">SHS2 domain-containing protein</fullName>
    </recommendedName>
</protein>
<evidence type="ECO:0008006" key="3">
    <source>
        <dbReference type="Google" id="ProtNLM"/>
    </source>
</evidence>
<dbReference type="AlphaFoldDB" id="A0A2H0LPB4"/>
<reference evidence="1 2" key="1">
    <citation type="submission" date="2017-09" db="EMBL/GenBank/DDBJ databases">
        <title>Depth-based differentiation of microbial function through sediment-hosted aquifers and enrichment of novel symbionts in the deep terrestrial subsurface.</title>
        <authorList>
            <person name="Probst A.J."/>
            <person name="Ladd B."/>
            <person name="Jarett J.K."/>
            <person name="Geller-Mcgrath D.E."/>
            <person name="Sieber C.M."/>
            <person name="Emerson J.B."/>
            <person name="Anantharaman K."/>
            <person name="Thomas B.C."/>
            <person name="Malmstrom R."/>
            <person name="Stieglmeier M."/>
            <person name="Klingl A."/>
            <person name="Woyke T."/>
            <person name="Ryan C.M."/>
            <person name="Banfield J.F."/>
        </authorList>
    </citation>
    <scope>NUCLEOTIDE SEQUENCE [LARGE SCALE GENOMIC DNA]</scope>
    <source>
        <strain evidence="1">CG11_big_fil_rev_8_21_14_0_20_45_26</strain>
    </source>
</reference>
<dbReference type="PANTHER" id="PTHR32432">
    <property type="entry name" value="CELL DIVISION PROTEIN FTSA-RELATED"/>
    <property type="match status" value="1"/>
</dbReference>
<dbReference type="EMBL" id="PCVY01000068">
    <property type="protein sequence ID" value="PIQ85345.1"/>
    <property type="molecule type" value="Genomic_DNA"/>
</dbReference>
<dbReference type="Gene3D" id="3.30.420.40">
    <property type="match status" value="2"/>
</dbReference>
<dbReference type="Proteomes" id="UP000230859">
    <property type="component" value="Unassembled WGS sequence"/>
</dbReference>
<gene>
    <name evidence="1" type="ORF">COV74_09080</name>
</gene>
<dbReference type="PANTHER" id="PTHR32432:SF3">
    <property type="entry name" value="ETHANOLAMINE UTILIZATION PROTEIN EUTJ"/>
    <property type="match status" value="1"/>
</dbReference>
<sequence length="321" mass="36641">MVFFRKKKTPEQEPAIKTCLIELTHNQIKHAVVSVRGDRYVIEKLKVSPQIENEPLGNQVKRIMGENPRRYHHYYLASSSAESIYKRYFITHITESRLKDYLKSKLAEEVGRSKDQLLMDYRLIETDQPGHESGFAAILVGAPADTVTPFLKELKRVNLPMFQPFFATLSVKRIPKMFDFPERHLIMVVDVGAKTTEFSMYLKENLVALKTIPFGTDEIPAILKEAAVKETDKIVFEDLIKAISETVNEFRVTQGAGTERVFVTGNGPELMGLDELLRNALNIPVKQLDYKKDIEILSTVDQTLFDQCFHMLSGGIDFLAR</sequence>
<evidence type="ECO:0000313" key="1">
    <source>
        <dbReference type="EMBL" id="PIQ85345.1"/>
    </source>
</evidence>
<organism evidence="1 2">
    <name type="scientific">Candidatus Abzuiibacterium crystallinum</name>
    <dbReference type="NCBI Taxonomy" id="1974748"/>
    <lineage>
        <taxon>Bacteria</taxon>
        <taxon>Pseudomonadati</taxon>
        <taxon>Candidatus Omnitrophota</taxon>
        <taxon>Candidatus Abzuiibacterium</taxon>
    </lineage>
</organism>
<dbReference type="Gene3D" id="3.30.1490.300">
    <property type="match status" value="1"/>
</dbReference>